<proteinExistence type="predicted"/>
<reference evidence="2" key="2">
    <citation type="submission" date="2015-03" db="UniProtKB">
        <authorList>
            <consortium name="EnsemblPlants"/>
        </authorList>
    </citation>
    <scope>IDENTIFICATION</scope>
</reference>
<dbReference type="Proteomes" id="UP000032141">
    <property type="component" value="Chromosome C5"/>
</dbReference>
<protein>
    <submittedName>
        <fullName evidence="2">Uncharacterized protein</fullName>
    </submittedName>
</protein>
<feature type="transmembrane region" description="Helical" evidence="1">
    <location>
        <begin position="32"/>
        <end position="51"/>
    </location>
</feature>
<keyword evidence="1" id="KW-0812">Transmembrane</keyword>
<evidence type="ECO:0000256" key="1">
    <source>
        <dbReference type="SAM" id="Phobius"/>
    </source>
</evidence>
<evidence type="ECO:0000313" key="3">
    <source>
        <dbReference type="Proteomes" id="UP000032141"/>
    </source>
</evidence>
<dbReference type="EnsemblPlants" id="Bo5g079910.1">
    <property type="protein sequence ID" value="Bo5g079910.1"/>
    <property type="gene ID" value="Bo5g079910"/>
</dbReference>
<dbReference type="Gramene" id="Bo5g079910.1">
    <property type="protein sequence ID" value="Bo5g079910.1"/>
    <property type="gene ID" value="Bo5g079910"/>
</dbReference>
<keyword evidence="1" id="KW-0472">Membrane</keyword>
<dbReference type="AlphaFoldDB" id="A0A0D3CG16"/>
<evidence type="ECO:0000313" key="2">
    <source>
        <dbReference type="EnsemblPlants" id="Bo5g079910.1"/>
    </source>
</evidence>
<sequence>MKRLKSYHLSPVALFFVQSCFGESNGEGLTLTVSIFLLVIITSYLTFMNYLMLMKVRNFEGVEALQ</sequence>
<keyword evidence="1" id="KW-1133">Transmembrane helix</keyword>
<name>A0A0D3CG16_BRAOL</name>
<organism evidence="2 3">
    <name type="scientific">Brassica oleracea var. oleracea</name>
    <dbReference type="NCBI Taxonomy" id="109376"/>
    <lineage>
        <taxon>Eukaryota</taxon>
        <taxon>Viridiplantae</taxon>
        <taxon>Streptophyta</taxon>
        <taxon>Embryophyta</taxon>
        <taxon>Tracheophyta</taxon>
        <taxon>Spermatophyta</taxon>
        <taxon>Magnoliopsida</taxon>
        <taxon>eudicotyledons</taxon>
        <taxon>Gunneridae</taxon>
        <taxon>Pentapetalae</taxon>
        <taxon>rosids</taxon>
        <taxon>malvids</taxon>
        <taxon>Brassicales</taxon>
        <taxon>Brassicaceae</taxon>
        <taxon>Brassiceae</taxon>
        <taxon>Brassica</taxon>
    </lineage>
</organism>
<dbReference type="HOGENOM" id="CLU_2834681_0_0_1"/>
<keyword evidence="3" id="KW-1185">Reference proteome</keyword>
<dbReference type="PROSITE" id="PS51257">
    <property type="entry name" value="PROKAR_LIPOPROTEIN"/>
    <property type="match status" value="1"/>
</dbReference>
<accession>A0A0D3CG16</accession>
<reference evidence="2 3" key="1">
    <citation type="journal article" date="2014" name="Genome Biol.">
        <title>Transcriptome and methylome profiling reveals relics of genome dominance in the mesopolyploid Brassica oleracea.</title>
        <authorList>
            <person name="Parkin I.A."/>
            <person name="Koh C."/>
            <person name="Tang H."/>
            <person name="Robinson S.J."/>
            <person name="Kagale S."/>
            <person name="Clarke W.E."/>
            <person name="Town C.D."/>
            <person name="Nixon J."/>
            <person name="Krishnakumar V."/>
            <person name="Bidwell S.L."/>
            <person name="Denoeud F."/>
            <person name="Belcram H."/>
            <person name="Links M.G."/>
            <person name="Just J."/>
            <person name="Clarke C."/>
            <person name="Bender T."/>
            <person name="Huebert T."/>
            <person name="Mason A.S."/>
            <person name="Pires J.C."/>
            <person name="Barker G."/>
            <person name="Moore J."/>
            <person name="Walley P.G."/>
            <person name="Manoli S."/>
            <person name="Batley J."/>
            <person name="Edwards D."/>
            <person name="Nelson M.N."/>
            <person name="Wang X."/>
            <person name="Paterson A.H."/>
            <person name="King G."/>
            <person name="Bancroft I."/>
            <person name="Chalhoub B."/>
            <person name="Sharpe A.G."/>
        </authorList>
    </citation>
    <scope>NUCLEOTIDE SEQUENCE</scope>
    <source>
        <strain evidence="2 3">cv. TO1000</strain>
    </source>
</reference>